<dbReference type="EMBL" id="JBHFFA010000004">
    <property type="protein sequence ID" value="KAL2628650.1"/>
    <property type="molecule type" value="Genomic_DNA"/>
</dbReference>
<feature type="compositionally biased region" description="Basic and acidic residues" evidence="1">
    <location>
        <begin position="138"/>
        <end position="149"/>
    </location>
</feature>
<keyword evidence="3" id="KW-1185">Reference proteome</keyword>
<evidence type="ECO:0000256" key="1">
    <source>
        <dbReference type="SAM" id="MobiDB-lite"/>
    </source>
</evidence>
<feature type="compositionally biased region" description="Basic and acidic residues" evidence="1">
    <location>
        <begin position="85"/>
        <end position="95"/>
    </location>
</feature>
<protein>
    <submittedName>
        <fullName evidence="2">Uncharacterized protein</fullName>
    </submittedName>
</protein>
<feature type="region of interest" description="Disordered" evidence="1">
    <location>
        <begin position="84"/>
        <end position="193"/>
    </location>
</feature>
<organism evidence="2 3">
    <name type="scientific">Riccia fluitans</name>
    <dbReference type="NCBI Taxonomy" id="41844"/>
    <lineage>
        <taxon>Eukaryota</taxon>
        <taxon>Viridiplantae</taxon>
        <taxon>Streptophyta</taxon>
        <taxon>Embryophyta</taxon>
        <taxon>Marchantiophyta</taxon>
        <taxon>Marchantiopsida</taxon>
        <taxon>Marchantiidae</taxon>
        <taxon>Marchantiales</taxon>
        <taxon>Ricciaceae</taxon>
        <taxon>Riccia</taxon>
    </lineage>
</organism>
<gene>
    <name evidence="2" type="ORF">R1flu_013336</name>
</gene>
<dbReference type="AlphaFoldDB" id="A0ABD1YDA9"/>
<accession>A0ABD1YDA9</accession>
<evidence type="ECO:0000313" key="3">
    <source>
        <dbReference type="Proteomes" id="UP001605036"/>
    </source>
</evidence>
<sequence length="288" mass="32829">MIVKAEMNSEAELPVAKHYVHWNRVAQGGSTRQYQYQCLIGEDILCTRWLPEPAFRAHFLQVHNMIPGNASKGRPRKVRVLVGRRINEGSDEREASSSLAEPTEEAEDHRHGQHFIPPSSAAQNEEGVHEDDSEEDIDPSHEDVEDRQQHLANKSIVKNEEEEAVGAMKEVGNSSRRTVSTKGASSPPHHRTETLLSNDLESDTVILEDIVKNLKRTINETPVSSHKLQVLHMLVEEGKKWLANADLELRRLEKEKLRKQAETISMLRCSQAAKFKVSNLQRHHQWRM</sequence>
<evidence type="ECO:0000313" key="2">
    <source>
        <dbReference type="EMBL" id="KAL2628650.1"/>
    </source>
</evidence>
<dbReference type="Proteomes" id="UP001605036">
    <property type="component" value="Unassembled WGS sequence"/>
</dbReference>
<proteinExistence type="predicted"/>
<feature type="compositionally biased region" description="Polar residues" evidence="1">
    <location>
        <begin position="172"/>
        <end position="184"/>
    </location>
</feature>
<feature type="compositionally biased region" description="Acidic residues" evidence="1">
    <location>
        <begin position="128"/>
        <end position="137"/>
    </location>
</feature>
<name>A0ABD1YDA9_9MARC</name>
<reference evidence="2 3" key="1">
    <citation type="submission" date="2024-09" db="EMBL/GenBank/DDBJ databases">
        <title>Chromosome-scale assembly of Riccia fluitans.</title>
        <authorList>
            <person name="Paukszto L."/>
            <person name="Sawicki J."/>
            <person name="Karawczyk K."/>
            <person name="Piernik-Szablinska J."/>
            <person name="Szczecinska M."/>
            <person name="Mazdziarz M."/>
        </authorList>
    </citation>
    <scope>NUCLEOTIDE SEQUENCE [LARGE SCALE GENOMIC DNA]</scope>
    <source>
        <strain evidence="2">Rf_01</strain>
        <tissue evidence="2">Aerial parts of the thallus</tissue>
    </source>
</reference>
<comment type="caution">
    <text evidence="2">The sequence shown here is derived from an EMBL/GenBank/DDBJ whole genome shotgun (WGS) entry which is preliminary data.</text>
</comment>